<accession>A0A7X2T0R5</accession>
<organism evidence="2 3">
    <name type="scientific">Inconstantimicrobium porci</name>
    <dbReference type="NCBI Taxonomy" id="2652291"/>
    <lineage>
        <taxon>Bacteria</taxon>
        <taxon>Bacillati</taxon>
        <taxon>Bacillota</taxon>
        <taxon>Clostridia</taxon>
        <taxon>Eubacteriales</taxon>
        <taxon>Clostridiaceae</taxon>
        <taxon>Inconstantimicrobium</taxon>
    </lineage>
</organism>
<evidence type="ECO:0000313" key="3">
    <source>
        <dbReference type="Proteomes" id="UP000460287"/>
    </source>
</evidence>
<gene>
    <name evidence="2" type="ORF">FYJ33_05445</name>
</gene>
<keyword evidence="1" id="KW-1133">Transmembrane helix</keyword>
<comment type="caution">
    <text evidence="2">The sequence shown here is derived from an EMBL/GenBank/DDBJ whole genome shotgun (WGS) entry which is preliminary data.</text>
</comment>
<sequence length="239" mass="26810">MHVARRKKYMISRSQLKGRSKDQLRGRWGLAIGVVLVGLILMSGFNIGANLKRTYDSFEQSNIVPSVNNSVFSSMTIFANLWALVLSGVFTLGMKIFLINFTTGKNQAGIRNLFEGFNVYLKALGMSILVGLIIFIGCILLIIPGIIFALMYSQAFYILADDSSKSITDCMTESREMMVGHKAELFVLYLSFIGWFILGSIPFGIGLLWVNPYAEVTYTNYYLELKNEKYSSESSGNQY</sequence>
<protein>
    <submittedName>
        <fullName evidence="2">DUF975 family protein</fullName>
    </submittedName>
</protein>
<dbReference type="PANTHER" id="PTHR40076:SF1">
    <property type="entry name" value="MEMBRANE PROTEIN"/>
    <property type="match status" value="1"/>
</dbReference>
<keyword evidence="1" id="KW-0472">Membrane</keyword>
<evidence type="ECO:0000256" key="1">
    <source>
        <dbReference type="SAM" id="Phobius"/>
    </source>
</evidence>
<dbReference type="InterPro" id="IPR010380">
    <property type="entry name" value="DUF975"/>
</dbReference>
<keyword evidence="3" id="KW-1185">Reference proteome</keyword>
<dbReference type="AlphaFoldDB" id="A0A7X2T0R5"/>
<proteinExistence type="predicted"/>
<dbReference type="PANTHER" id="PTHR40076">
    <property type="entry name" value="MEMBRANE PROTEIN-RELATED"/>
    <property type="match status" value="1"/>
</dbReference>
<name>A0A7X2T0R5_9CLOT</name>
<evidence type="ECO:0000313" key="2">
    <source>
        <dbReference type="EMBL" id="MSR90872.1"/>
    </source>
</evidence>
<feature type="transmembrane region" description="Helical" evidence="1">
    <location>
        <begin position="119"/>
        <end position="152"/>
    </location>
</feature>
<feature type="transmembrane region" description="Helical" evidence="1">
    <location>
        <begin position="186"/>
        <end position="210"/>
    </location>
</feature>
<reference evidence="2 3" key="1">
    <citation type="submission" date="2019-08" db="EMBL/GenBank/DDBJ databases">
        <title>In-depth cultivation of the pig gut microbiome towards novel bacterial diversity and tailored functional studies.</title>
        <authorList>
            <person name="Wylensek D."/>
            <person name="Hitch T.C.A."/>
            <person name="Clavel T."/>
        </authorList>
    </citation>
    <scope>NUCLEOTIDE SEQUENCE [LARGE SCALE GENOMIC DNA]</scope>
    <source>
        <strain evidence="2 3">WCA-383-APC-5B</strain>
    </source>
</reference>
<dbReference type="Pfam" id="PF06161">
    <property type="entry name" value="DUF975"/>
    <property type="match status" value="1"/>
</dbReference>
<dbReference type="Proteomes" id="UP000460287">
    <property type="component" value="Unassembled WGS sequence"/>
</dbReference>
<keyword evidence="1" id="KW-0812">Transmembrane</keyword>
<dbReference type="EMBL" id="VULX01000005">
    <property type="protein sequence ID" value="MSR90872.1"/>
    <property type="molecule type" value="Genomic_DNA"/>
</dbReference>
<feature type="transmembrane region" description="Helical" evidence="1">
    <location>
        <begin position="28"/>
        <end position="51"/>
    </location>
</feature>
<feature type="transmembrane region" description="Helical" evidence="1">
    <location>
        <begin position="71"/>
        <end position="98"/>
    </location>
</feature>